<dbReference type="SUPFAM" id="SSF50998">
    <property type="entry name" value="Quinoprotein alcohol dehydrogenase-like"/>
    <property type="match status" value="1"/>
</dbReference>
<accession>A0A062Y1P3</accession>
<dbReference type="InterPro" id="IPR011047">
    <property type="entry name" value="Quinoprotein_ADH-like_sf"/>
</dbReference>
<dbReference type="InterPro" id="IPR015943">
    <property type="entry name" value="WD40/YVTN_repeat-like_dom_sf"/>
</dbReference>
<dbReference type="Gene3D" id="2.130.10.10">
    <property type="entry name" value="YVTN repeat-like/Quinoprotein amine dehydrogenase"/>
    <property type="match status" value="1"/>
</dbReference>
<comment type="caution">
    <text evidence="2">The sequence shown here is derived from an EMBL/GenBank/DDBJ whole genome shotgun (WGS) entry which is preliminary data.</text>
</comment>
<dbReference type="Proteomes" id="UP000027284">
    <property type="component" value="Unassembled WGS sequence"/>
</dbReference>
<reference evidence="2 3" key="1">
    <citation type="submission" date="2014-04" db="EMBL/GenBank/DDBJ databases">
        <title>The Genome Sequence of Thermoanaerobaculum aquaticum MP-01, The First Cultivated Group 23 Acidobacterium.</title>
        <authorList>
            <person name="Stamps B.W."/>
            <person name="Losey N.A."/>
            <person name="Lawson P.A."/>
            <person name="Stevenson B.S."/>
        </authorList>
    </citation>
    <scope>NUCLEOTIDE SEQUENCE [LARGE SCALE GENOMIC DNA]</scope>
    <source>
        <strain evidence="2 3">MP-01</strain>
    </source>
</reference>
<name>A0A062Y1P3_9BACT</name>
<proteinExistence type="predicted"/>
<gene>
    <name evidence="2" type="ORF">EG19_11340</name>
</gene>
<dbReference type="EMBL" id="JMFG01000008">
    <property type="protein sequence ID" value="KDA54306.1"/>
    <property type="molecule type" value="Genomic_DNA"/>
</dbReference>
<sequence length="934" mass="102669">MKRLRWRVWGPLPGALDSLEASSPYVERRGRIGGSKILRIFAHWIEARWFAKAFALAAFCFPALAQSVPPLPIPPVGKLLFLPTVWEWAAPEGSTISTCMLEEEVVICELFGATHSLRALRVADGEPVWEIPLPEREGPPISKLEMVGNVGLLKTDALLMAFDPRNGSIRWSKVLSHGERVASLNPLVLVSGLVDDSAPGRPELVSFLEASTGGIRGQVFVPGEVDLCFSWLDGILVHTWTVEGAELGFIGGGNWRSRWRVRVPGLVRLEVLPSGAWVKRCLNGLADCGHWFPLHVDGTLGPEVELGGDEFLPKWASKGFELWEGYYSRQRLCKRSGEQGKYAWCYELPQYSFPIAAPHDRGIAVAFSTTQTDFLLVLDGEGRVVEGFHGVLGTSAFWQVPGGWLFQTARRVLLKGLQPVPQAALPERWRTALELLREANAWPCCDEVSKQRSAQLEASLYRLGSDIGPLLAERLPGLGPVALLASAKVLASWRKEKATAYLLEWIKKEVARPQSLVRDSEFFSQLLVALQQLGLTDSMGDVLLRVAEHPAADPWVALTASGCVASIGNSELLEHLETLVAKRLRKFPRGKCFRPEPPRVLAQLLAPDREVDSHLVDEIFRVCREGTCPAPGFDSKILDQRGARRVAHEGQEYLLFFSSFAGGAHDLWLTRLQGEALQAPRFTGLSVPVFDAHEGRARFRVEITSESLAICPLEGADNSGGETERTSENSESWQEAANGAPCTAVSWLELGKDTDGDGLTDLLERRLGLKPDARDSDGDGIYDGDDWCANCNSRAATVEDVAVKALLKEFFVFLPLNVPAIVVWPRHLEFEVPGSAVIVLTEKELLEFGTRAGPLGMPRITVRQKTGGTGASSMENNSFPWPEDLVAGARELAFELVVETDTFGTVYGAVVRETSPGTFWVTKVRVLGITLRMD</sequence>
<feature type="region of interest" description="Disordered" evidence="1">
    <location>
        <begin position="714"/>
        <end position="736"/>
    </location>
</feature>
<protein>
    <submittedName>
        <fullName evidence="2">Uncharacterized protein</fullName>
    </submittedName>
</protein>
<organism evidence="2 3">
    <name type="scientific">Thermoanaerobaculum aquaticum</name>
    <dbReference type="NCBI Taxonomy" id="1312852"/>
    <lineage>
        <taxon>Bacteria</taxon>
        <taxon>Pseudomonadati</taxon>
        <taxon>Acidobacteriota</taxon>
        <taxon>Thermoanaerobaculia</taxon>
        <taxon>Thermoanaerobaculales</taxon>
        <taxon>Thermoanaerobaculaceae</taxon>
        <taxon>Thermoanaerobaculum</taxon>
    </lineage>
</organism>
<dbReference type="AlphaFoldDB" id="A0A062Y1P3"/>
<evidence type="ECO:0000313" key="2">
    <source>
        <dbReference type="EMBL" id="KDA54306.1"/>
    </source>
</evidence>
<keyword evidence="3" id="KW-1185">Reference proteome</keyword>
<evidence type="ECO:0000313" key="3">
    <source>
        <dbReference type="Proteomes" id="UP000027284"/>
    </source>
</evidence>
<evidence type="ECO:0000256" key="1">
    <source>
        <dbReference type="SAM" id="MobiDB-lite"/>
    </source>
</evidence>